<feature type="compositionally biased region" description="Acidic residues" evidence="5">
    <location>
        <begin position="239"/>
        <end position="255"/>
    </location>
</feature>
<evidence type="ECO:0000256" key="1">
    <source>
        <dbReference type="ARBA" id="ARBA00000971"/>
    </source>
</evidence>
<feature type="region of interest" description="Disordered" evidence="5">
    <location>
        <begin position="180"/>
        <end position="726"/>
    </location>
</feature>
<feature type="compositionally biased region" description="Basic and acidic residues" evidence="5">
    <location>
        <begin position="571"/>
        <end position="616"/>
    </location>
</feature>
<evidence type="ECO:0000256" key="2">
    <source>
        <dbReference type="ARBA" id="ARBA00013194"/>
    </source>
</evidence>
<feature type="compositionally biased region" description="Polar residues" evidence="5">
    <location>
        <begin position="660"/>
        <end position="726"/>
    </location>
</feature>
<dbReference type="FunFam" id="2.40.100.10:FF:000022">
    <property type="entry name" value="Peptidyl-prolyl cis-trans isomerase CYP95"/>
    <property type="match status" value="1"/>
</dbReference>
<feature type="compositionally biased region" description="Low complexity" evidence="5">
    <location>
        <begin position="191"/>
        <end position="202"/>
    </location>
</feature>
<proteinExistence type="predicted"/>
<dbReference type="PANTHER" id="PTHR11071:SF561">
    <property type="entry name" value="PEPTIDYL-PROLYL CIS-TRANS ISOMERASE D-RELATED"/>
    <property type="match status" value="1"/>
</dbReference>
<dbReference type="Proteomes" id="UP000095280">
    <property type="component" value="Unplaced"/>
</dbReference>
<feature type="compositionally biased region" description="Polar residues" evidence="5">
    <location>
        <begin position="328"/>
        <end position="337"/>
    </location>
</feature>
<keyword evidence="7" id="KW-1185">Reference proteome</keyword>
<evidence type="ECO:0000256" key="3">
    <source>
        <dbReference type="ARBA" id="ARBA00023110"/>
    </source>
</evidence>
<keyword evidence="4" id="KW-0413">Isomerase</keyword>
<feature type="compositionally biased region" description="Basic and acidic residues" evidence="5">
    <location>
        <begin position="519"/>
        <end position="538"/>
    </location>
</feature>
<sequence>MGKFKPRCFFDVALPGEDGVHRIIFELFNNVVPLTCENFRHLCLGDKVSSENPGQSLHYKDSIFHRVIKGFMIQGGDITKRDGTGGESIYGGRFKDENFDLKHDRPFLLSMANKGRDANGSQFFITTTPASHLDNKHVVFGQVLDGQDVVKRIENQPVNDEKRPVNDITIVNCGELVPVRKKKPTSDEADASTGAGVDASDGADGETTSKKKAKKAKKEKKKKEKKEKKSKKDKKNEKDAEDGDREDGELADDEPLCSVRPDEIPPSPKRKFLSRYTGPPRENASATRRVRRNESPELNYSGNQRRSFARNDASGLKVKGRGNLRYRGQSQSASSGDDTPPHWKAASRGLKKMTDDDWRQYQRNRDSGAAAAALGPKKTFVRSGEEGQKRDQKPADKSKSDANYNGQSEDDSQSKRRPSGSVDRSLDSDDEPQIELLGDDQNYDSDILEILAPAGSKRRDRDLGLTDGEPPTPSKTASAAKDVEGDTQQAEERPLKPAAPAGSSPPPAKRQRRRSGSGVDRRLSSRDRAAPQEPEERRRVIRRTRRELSPDIDRDGADRSTGASRRIRRSSPSERRLVSLERRNNNESRSPDANNERRVIKSRIEQRSRSPEDEIRPSPGSSSGRKSPIEHRYVAVGERQMSPFEKLKSSIERRALPVNRRTSPVNRRTSPVNRRTSPVNRRTSPVNRRTSPVNRRTSPVNRRTSPVNRHTSPVNRRTSPVNRRTS</sequence>
<feature type="domain" description="PPIase cyclophilin-type" evidence="6">
    <location>
        <begin position="9"/>
        <end position="175"/>
    </location>
</feature>
<dbReference type="Gene3D" id="2.40.100.10">
    <property type="entry name" value="Cyclophilin-like"/>
    <property type="match status" value="1"/>
</dbReference>
<dbReference type="WBParaSite" id="maker-uti_cns_0003950-snap-gene-0.2-mRNA-1">
    <property type="protein sequence ID" value="maker-uti_cns_0003950-snap-gene-0.2-mRNA-1"/>
    <property type="gene ID" value="maker-uti_cns_0003950-snap-gene-0.2"/>
</dbReference>
<dbReference type="InterPro" id="IPR029000">
    <property type="entry name" value="Cyclophilin-like_dom_sf"/>
</dbReference>
<evidence type="ECO:0000256" key="5">
    <source>
        <dbReference type="SAM" id="MobiDB-lite"/>
    </source>
</evidence>
<dbReference type="PRINTS" id="PR00153">
    <property type="entry name" value="CSAPPISMRASE"/>
</dbReference>
<dbReference type="GO" id="GO:0006457">
    <property type="term" value="P:protein folding"/>
    <property type="evidence" value="ECO:0007669"/>
    <property type="project" value="InterPro"/>
</dbReference>
<feature type="compositionally biased region" description="Basic and acidic residues" evidence="5">
    <location>
        <begin position="546"/>
        <end position="558"/>
    </location>
</feature>
<protein>
    <recommendedName>
        <fullName evidence="2">peptidylprolyl isomerase</fullName>
        <ecNumber evidence="2">5.2.1.8</ecNumber>
    </recommendedName>
</protein>
<dbReference type="SUPFAM" id="SSF50891">
    <property type="entry name" value="Cyclophilin-like"/>
    <property type="match status" value="1"/>
</dbReference>
<keyword evidence="3" id="KW-0697">Rotamase</keyword>
<feature type="compositionally biased region" description="Basic and acidic residues" evidence="5">
    <location>
        <begin position="383"/>
        <end position="400"/>
    </location>
</feature>
<dbReference type="Pfam" id="PF00160">
    <property type="entry name" value="Pro_isomerase"/>
    <property type="match status" value="1"/>
</dbReference>
<comment type="catalytic activity">
    <reaction evidence="1">
        <text>[protein]-peptidylproline (omega=180) = [protein]-peptidylproline (omega=0)</text>
        <dbReference type="Rhea" id="RHEA:16237"/>
        <dbReference type="Rhea" id="RHEA-COMP:10747"/>
        <dbReference type="Rhea" id="RHEA-COMP:10748"/>
        <dbReference type="ChEBI" id="CHEBI:83833"/>
        <dbReference type="ChEBI" id="CHEBI:83834"/>
        <dbReference type="EC" id="5.2.1.8"/>
    </reaction>
</comment>
<feature type="compositionally biased region" description="Low complexity" evidence="5">
    <location>
        <begin position="617"/>
        <end position="626"/>
    </location>
</feature>
<evidence type="ECO:0000313" key="8">
    <source>
        <dbReference type="WBParaSite" id="maker-uti_cns_0003950-snap-gene-0.2-mRNA-1"/>
    </source>
</evidence>
<dbReference type="PANTHER" id="PTHR11071">
    <property type="entry name" value="PEPTIDYL-PROLYL CIS-TRANS ISOMERASE"/>
    <property type="match status" value="1"/>
</dbReference>
<feature type="compositionally biased region" description="Basic and acidic residues" evidence="5">
    <location>
        <begin position="352"/>
        <end position="366"/>
    </location>
</feature>
<name>A0A1I8H0Q4_9PLAT</name>
<feature type="compositionally biased region" description="Basic residues" evidence="5">
    <location>
        <begin position="210"/>
        <end position="233"/>
    </location>
</feature>
<dbReference type="PROSITE" id="PS50072">
    <property type="entry name" value="CSA_PPIASE_2"/>
    <property type="match status" value="1"/>
</dbReference>
<dbReference type="AlphaFoldDB" id="A0A1I8H0Q4"/>
<feature type="compositionally biased region" description="Acidic residues" evidence="5">
    <location>
        <begin position="428"/>
        <end position="447"/>
    </location>
</feature>
<evidence type="ECO:0000259" key="6">
    <source>
        <dbReference type="PROSITE" id="PS50072"/>
    </source>
</evidence>
<dbReference type="InterPro" id="IPR002130">
    <property type="entry name" value="Cyclophilin-type_PPIase_dom"/>
</dbReference>
<dbReference type="GO" id="GO:0003755">
    <property type="term" value="F:peptidyl-prolyl cis-trans isomerase activity"/>
    <property type="evidence" value="ECO:0007669"/>
    <property type="project" value="UniProtKB-KW"/>
</dbReference>
<feature type="compositionally biased region" description="Polar residues" evidence="5">
    <location>
        <begin position="296"/>
        <end position="306"/>
    </location>
</feature>
<organism evidence="7 8">
    <name type="scientific">Macrostomum lignano</name>
    <dbReference type="NCBI Taxonomy" id="282301"/>
    <lineage>
        <taxon>Eukaryota</taxon>
        <taxon>Metazoa</taxon>
        <taxon>Spiralia</taxon>
        <taxon>Lophotrochozoa</taxon>
        <taxon>Platyhelminthes</taxon>
        <taxon>Rhabditophora</taxon>
        <taxon>Macrostomorpha</taxon>
        <taxon>Macrostomida</taxon>
        <taxon>Macrostomidae</taxon>
        <taxon>Macrostomum</taxon>
    </lineage>
</organism>
<dbReference type="GO" id="GO:0016018">
    <property type="term" value="F:cyclosporin A binding"/>
    <property type="evidence" value="ECO:0007669"/>
    <property type="project" value="TreeGrafter"/>
</dbReference>
<evidence type="ECO:0000256" key="4">
    <source>
        <dbReference type="ARBA" id="ARBA00023235"/>
    </source>
</evidence>
<reference evidence="8" key="1">
    <citation type="submission" date="2016-11" db="UniProtKB">
        <authorList>
            <consortium name="WormBaseParasite"/>
        </authorList>
    </citation>
    <scope>IDENTIFICATION</scope>
</reference>
<feature type="compositionally biased region" description="Basic and acidic residues" evidence="5">
    <location>
        <begin position="645"/>
        <end position="655"/>
    </location>
</feature>
<dbReference type="GO" id="GO:0005737">
    <property type="term" value="C:cytoplasm"/>
    <property type="evidence" value="ECO:0007669"/>
    <property type="project" value="TreeGrafter"/>
</dbReference>
<evidence type="ECO:0000313" key="7">
    <source>
        <dbReference type="Proteomes" id="UP000095280"/>
    </source>
</evidence>
<dbReference type="EC" id="5.2.1.8" evidence="2"/>
<dbReference type="PROSITE" id="PS00170">
    <property type="entry name" value="CSA_PPIASE_1"/>
    <property type="match status" value="1"/>
</dbReference>
<accession>A0A1I8H0Q4</accession>
<dbReference type="InterPro" id="IPR020892">
    <property type="entry name" value="Cyclophilin-type_PPIase_CS"/>
</dbReference>